<dbReference type="InterPro" id="IPR026820">
    <property type="entry name" value="VioB/RebD_dom"/>
</dbReference>
<gene>
    <name evidence="2" type="ORF">SAMN05421753_110140</name>
</gene>
<accession>A0A1I3JDM2</accession>
<name>A0A1I3JDM2_9PLAN</name>
<dbReference type="Pfam" id="PF12902">
    <property type="entry name" value="Ferritin-like"/>
    <property type="match status" value="2"/>
</dbReference>
<keyword evidence="3" id="KW-1185">Reference proteome</keyword>
<dbReference type="STRING" id="1576369.SAMN05421753_110140"/>
<proteinExistence type="predicted"/>
<dbReference type="InterPro" id="IPR009078">
    <property type="entry name" value="Ferritin-like_SF"/>
</dbReference>
<feature type="domain" description="Iminophenyl-pyruvate dimer synthase" evidence="1">
    <location>
        <begin position="252"/>
        <end position="290"/>
    </location>
</feature>
<feature type="domain" description="Iminophenyl-pyruvate dimer synthase" evidence="1">
    <location>
        <begin position="59"/>
        <end position="193"/>
    </location>
</feature>
<protein>
    <submittedName>
        <fullName evidence="2">Ferritin-like</fullName>
    </submittedName>
</protein>
<evidence type="ECO:0000313" key="3">
    <source>
        <dbReference type="Proteomes" id="UP000199518"/>
    </source>
</evidence>
<sequence length="463" mass="50562">MGQHNRFRGVRFEWVGPPPLPQVAAPGPPVGSIQEHLHRYGHLHTSGAASPQDELIALLQLAVEVEHALLVQYLYAASSIAAPLSFHRKVLHISIQEMAHLITVENLLLAVGGPSTFHIGRDSIRGSSPLNPLPLDLEPISRLSLAKYILAEAPATFPSQHAQEEQFVSQLSQEVETAAGITPHRVGALYARIYWIVQSSDAPAGPISLTPDPAIGFQPGWHLSAADFTSTNEIAAHQAEPLEWEQGSGPDLRIHLVTDEASALGALASVMEQGEGLGHAEDSHYYEFKETLTAFMAGQMTVLPLPVNPFVGSLPPDVAGGVRIIHPYVRLWATLLNIRYTALLLHIGHALLTPRGNAAREILVQLAFINMRLGLSPLMSQMKSTFLRSLDPASAPTFELLRQELPIDLSDCWGRQTELLELERQVRNDLLLRAELAADSSGSSLLADLQQQWDELKAFVDSQ</sequence>
<dbReference type="SUPFAM" id="SSF47240">
    <property type="entry name" value="Ferritin-like"/>
    <property type="match status" value="1"/>
</dbReference>
<dbReference type="Proteomes" id="UP000199518">
    <property type="component" value="Unassembled WGS sequence"/>
</dbReference>
<evidence type="ECO:0000313" key="2">
    <source>
        <dbReference type="EMBL" id="SFI58304.1"/>
    </source>
</evidence>
<organism evidence="2 3">
    <name type="scientific">Planctomicrobium piriforme</name>
    <dbReference type="NCBI Taxonomy" id="1576369"/>
    <lineage>
        <taxon>Bacteria</taxon>
        <taxon>Pseudomonadati</taxon>
        <taxon>Planctomycetota</taxon>
        <taxon>Planctomycetia</taxon>
        <taxon>Planctomycetales</taxon>
        <taxon>Planctomycetaceae</taxon>
        <taxon>Planctomicrobium</taxon>
    </lineage>
</organism>
<dbReference type="Gene3D" id="1.20.1260.10">
    <property type="match status" value="1"/>
</dbReference>
<dbReference type="EMBL" id="FOQD01000010">
    <property type="protein sequence ID" value="SFI58304.1"/>
    <property type="molecule type" value="Genomic_DNA"/>
</dbReference>
<dbReference type="InterPro" id="IPR012347">
    <property type="entry name" value="Ferritin-like"/>
</dbReference>
<dbReference type="AlphaFoldDB" id="A0A1I3JDM2"/>
<evidence type="ECO:0000259" key="1">
    <source>
        <dbReference type="Pfam" id="PF12902"/>
    </source>
</evidence>
<reference evidence="3" key="1">
    <citation type="submission" date="2016-10" db="EMBL/GenBank/DDBJ databases">
        <authorList>
            <person name="Varghese N."/>
            <person name="Submissions S."/>
        </authorList>
    </citation>
    <scope>NUCLEOTIDE SEQUENCE [LARGE SCALE GENOMIC DNA]</scope>
    <source>
        <strain evidence="3">DSM 26348</strain>
    </source>
</reference>
<dbReference type="RefSeq" id="WP_175517484.1">
    <property type="nucleotide sequence ID" value="NZ_FOQD01000010.1"/>
</dbReference>